<dbReference type="EMBL" id="MEUV01000045">
    <property type="protein sequence ID" value="OGC45297.1"/>
    <property type="molecule type" value="Genomic_DNA"/>
</dbReference>
<dbReference type="SUPFAM" id="SSF140931">
    <property type="entry name" value="Fic-like"/>
    <property type="match status" value="1"/>
</dbReference>
<feature type="non-terminal residue" evidence="2">
    <location>
        <position position="1"/>
    </location>
</feature>
<comment type="caution">
    <text evidence="2">The sequence shown here is derived from an EMBL/GenBank/DDBJ whole genome shotgun (WGS) entry which is preliminary data.</text>
</comment>
<gene>
    <name evidence="2" type="ORF">A2V49_01760</name>
</gene>
<dbReference type="PROSITE" id="PS51459">
    <property type="entry name" value="FIDO"/>
    <property type="match status" value="1"/>
</dbReference>
<dbReference type="InterPro" id="IPR036388">
    <property type="entry name" value="WH-like_DNA-bd_sf"/>
</dbReference>
<feature type="domain" description="Fido" evidence="1">
    <location>
        <begin position="12"/>
        <end position="149"/>
    </location>
</feature>
<protein>
    <recommendedName>
        <fullName evidence="1">Fido domain-containing protein</fullName>
    </recommendedName>
</protein>
<dbReference type="InterPro" id="IPR036597">
    <property type="entry name" value="Fido-like_dom_sf"/>
</dbReference>
<dbReference type="InterPro" id="IPR003812">
    <property type="entry name" value="Fido"/>
</dbReference>
<evidence type="ECO:0000259" key="1">
    <source>
        <dbReference type="PROSITE" id="PS51459"/>
    </source>
</evidence>
<evidence type="ECO:0000313" key="2">
    <source>
        <dbReference type="EMBL" id="OGC45297.1"/>
    </source>
</evidence>
<dbReference type="AlphaFoldDB" id="A0A1F4UK28"/>
<sequence>TYAKDMGKKSNIDESCLKKFYKILANQELQTIKYRNRRISQKTEPLEIPAEISELFDWYESIDAKDTNPIIVSGILKARLEAIQPYDNLNFIISNLLSLASLYNRGYEIANFVSLEYFYNNSKKIYEENINSTLKDPFDYTQWLEYYTQSFSDQIKNVTQTIKLYSKDTKLARFNTKVRLTERQEKIIEHLYDYGFVENKHFPLLFPNISEDTVLREIKKLIDTGIIIKTGSTKSSRYELV</sequence>
<organism evidence="2 3">
    <name type="scientific">candidate division WWE3 bacterium RBG_19FT_COMBO_34_6</name>
    <dbReference type="NCBI Taxonomy" id="1802612"/>
    <lineage>
        <taxon>Bacteria</taxon>
        <taxon>Katanobacteria</taxon>
    </lineage>
</organism>
<dbReference type="Gene3D" id="1.10.10.10">
    <property type="entry name" value="Winged helix-like DNA-binding domain superfamily/Winged helix DNA-binding domain"/>
    <property type="match status" value="1"/>
</dbReference>
<proteinExistence type="predicted"/>
<evidence type="ECO:0000313" key="3">
    <source>
        <dbReference type="Proteomes" id="UP000178615"/>
    </source>
</evidence>
<reference evidence="2 3" key="1">
    <citation type="journal article" date="2016" name="Nat. Commun.">
        <title>Thousands of microbial genomes shed light on interconnected biogeochemical processes in an aquifer system.</title>
        <authorList>
            <person name="Anantharaman K."/>
            <person name="Brown C.T."/>
            <person name="Hug L.A."/>
            <person name="Sharon I."/>
            <person name="Castelle C.J."/>
            <person name="Probst A.J."/>
            <person name="Thomas B.C."/>
            <person name="Singh A."/>
            <person name="Wilkins M.J."/>
            <person name="Karaoz U."/>
            <person name="Brodie E.L."/>
            <person name="Williams K.H."/>
            <person name="Hubbard S.S."/>
            <person name="Banfield J.F."/>
        </authorList>
    </citation>
    <scope>NUCLEOTIDE SEQUENCE [LARGE SCALE GENOMIC DNA]</scope>
</reference>
<dbReference type="Proteomes" id="UP000178615">
    <property type="component" value="Unassembled WGS sequence"/>
</dbReference>
<name>A0A1F4UK28_UNCKA</name>
<dbReference type="Gene3D" id="1.10.3290.10">
    <property type="entry name" value="Fido-like domain"/>
    <property type="match status" value="1"/>
</dbReference>
<accession>A0A1F4UK28</accession>